<evidence type="ECO:0000313" key="2">
    <source>
        <dbReference type="Proteomes" id="UP000019260"/>
    </source>
</evidence>
<keyword evidence="2" id="KW-1185">Reference proteome</keyword>
<evidence type="ECO:0000313" key="1">
    <source>
        <dbReference type="EMBL" id="AHI57659.1"/>
    </source>
</evidence>
<accession>W6AVD3</accession>
<dbReference type="OrthoDB" id="390152at2"/>
<sequence length="86" mass="9941">MCNYLITIINNIYHKEIDPNTFSVQFKKNSYADPTLLALTTPIRNLSTFTNPEGDKKHWIWIEMFNSIDTLLNISSIPGLHLAFKI</sequence>
<dbReference type="EMBL" id="CP006720">
    <property type="protein sequence ID" value="AHI57659.1"/>
    <property type="molecule type" value="Genomic_DNA"/>
</dbReference>
<dbReference type="STRING" id="838561.P344_01470"/>
<organism evidence="1 2">
    <name type="scientific">Spiroplasma mirum ATCC 29335</name>
    <dbReference type="NCBI Taxonomy" id="838561"/>
    <lineage>
        <taxon>Bacteria</taxon>
        <taxon>Bacillati</taxon>
        <taxon>Mycoplasmatota</taxon>
        <taxon>Mollicutes</taxon>
        <taxon>Entomoplasmatales</taxon>
        <taxon>Spiroplasmataceae</taxon>
        <taxon>Spiroplasma</taxon>
    </lineage>
</organism>
<reference evidence="1 2" key="1">
    <citation type="submission" date="2013-09" db="EMBL/GenBank/DDBJ databases">
        <title>Complete genome sequence of Spiroplasma mirum suckling mouse cataract agent.</title>
        <authorList>
            <person name="Landry C.A."/>
            <person name="Bastian F.O."/>
            <person name="Thune R.L."/>
        </authorList>
    </citation>
    <scope>NUCLEOTIDE SEQUENCE [LARGE SCALE GENOMIC DNA]</scope>
    <source>
        <strain evidence="1 2">SMCA</strain>
    </source>
</reference>
<dbReference type="Proteomes" id="UP000019260">
    <property type="component" value="Chromosome"/>
</dbReference>
<name>W6AVD3_9MOLU</name>
<dbReference type="RefSeq" id="WP_038677548.1">
    <property type="nucleotide sequence ID" value="NZ_CP002082.1"/>
</dbReference>
<dbReference type="KEGG" id="smia:P344_01470"/>
<dbReference type="PATRIC" id="fig|838561.3.peg.276"/>
<proteinExistence type="predicted"/>
<gene>
    <name evidence="1" type="ORF">P344_01470</name>
</gene>
<dbReference type="HOGENOM" id="CLU_2496347_0_0_14"/>
<protein>
    <submittedName>
        <fullName evidence="1">Uncharacterized protein</fullName>
    </submittedName>
</protein>
<dbReference type="AlphaFoldDB" id="W6AVD3"/>